<organism evidence="2 3">
    <name type="scientific">Crepidotus variabilis</name>
    <dbReference type="NCBI Taxonomy" id="179855"/>
    <lineage>
        <taxon>Eukaryota</taxon>
        <taxon>Fungi</taxon>
        <taxon>Dikarya</taxon>
        <taxon>Basidiomycota</taxon>
        <taxon>Agaricomycotina</taxon>
        <taxon>Agaricomycetes</taxon>
        <taxon>Agaricomycetidae</taxon>
        <taxon>Agaricales</taxon>
        <taxon>Agaricineae</taxon>
        <taxon>Crepidotaceae</taxon>
        <taxon>Crepidotus</taxon>
    </lineage>
</organism>
<evidence type="ECO:0008006" key="4">
    <source>
        <dbReference type="Google" id="ProtNLM"/>
    </source>
</evidence>
<gene>
    <name evidence="2" type="ORF">CPB83DRAFT_846826</name>
</gene>
<dbReference type="Proteomes" id="UP000807306">
    <property type="component" value="Unassembled WGS sequence"/>
</dbReference>
<keyword evidence="3" id="KW-1185">Reference proteome</keyword>
<sequence length="138" mass="15398">MLLFLCGIVCCSDCCSNECSLEFSLSLTETRSTAPRQRLSSKASRKRNVFSEARIVRVCLRPTYWTFKADKTAPPRRAKDIARVSAPEDPRCWSNIPAEQGGFTGLLAFAPSFLLSASTIQGIKLLRVQLVQPCRARR</sequence>
<comment type="caution">
    <text evidence="2">The sequence shown here is derived from an EMBL/GenBank/DDBJ whole genome shotgun (WGS) entry which is preliminary data.</text>
</comment>
<evidence type="ECO:0000313" key="3">
    <source>
        <dbReference type="Proteomes" id="UP000807306"/>
    </source>
</evidence>
<feature type="chain" id="PRO_5040194830" description="Secreted protein" evidence="1">
    <location>
        <begin position="17"/>
        <end position="138"/>
    </location>
</feature>
<keyword evidence="1" id="KW-0732">Signal</keyword>
<reference evidence="2" key="1">
    <citation type="submission" date="2020-11" db="EMBL/GenBank/DDBJ databases">
        <authorList>
            <consortium name="DOE Joint Genome Institute"/>
            <person name="Ahrendt S."/>
            <person name="Riley R."/>
            <person name="Andreopoulos W."/>
            <person name="Labutti K."/>
            <person name="Pangilinan J."/>
            <person name="Ruiz-Duenas F.J."/>
            <person name="Barrasa J.M."/>
            <person name="Sanchez-Garcia M."/>
            <person name="Camarero S."/>
            <person name="Miyauchi S."/>
            <person name="Serrano A."/>
            <person name="Linde D."/>
            <person name="Babiker R."/>
            <person name="Drula E."/>
            <person name="Ayuso-Fernandez I."/>
            <person name="Pacheco R."/>
            <person name="Padilla G."/>
            <person name="Ferreira P."/>
            <person name="Barriuso J."/>
            <person name="Kellner H."/>
            <person name="Castanera R."/>
            <person name="Alfaro M."/>
            <person name="Ramirez L."/>
            <person name="Pisabarro A.G."/>
            <person name="Kuo A."/>
            <person name="Tritt A."/>
            <person name="Lipzen A."/>
            <person name="He G."/>
            <person name="Yan M."/>
            <person name="Ng V."/>
            <person name="Cullen D."/>
            <person name="Martin F."/>
            <person name="Rosso M.-N."/>
            <person name="Henrissat B."/>
            <person name="Hibbett D."/>
            <person name="Martinez A.T."/>
            <person name="Grigoriev I.V."/>
        </authorList>
    </citation>
    <scope>NUCLEOTIDE SEQUENCE</scope>
    <source>
        <strain evidence="2">CBS 506.95</strain>
    </source>
</reference>
<evidence type="ECO:0000256" key="1">
    <source>
        <dbReference type="SAM" id="SignalP"/>
    </source>
</evidence>
<dbReference type="AlphaFoldDB" id="A0A9P6ENR0"/>
<evidence type="ECO:0000313" key="2">
    <source>
        <dbReference type="EMBL" id="KAF9532461.1"/>
    </source>
</evidence>
<name>A0A9P6ENR0_9AGAR</name>
<feature type="signal peptide" evidence="1">
    <location>
        <begin position="1"/>
        <end position="16"/>
    </location>
</feature>
<accession>A0A9P6ENR0</accession>
<protein>
    <recommendedName>
        <fullName evidence="4">Secreted protein</fullName>
    </recommendedName>
</protein>
<dbReference type="EMBL" id="MU157831">
    <property type="protein sequence ID" value="KAF9532461.1"/>
    <property type="molecule type" value="Genomic_DNA"/>
</dbReference>
<proteinExistence type="predicted"/>